<proteinExistence type="predicted"/>
<keyword evidence="1" id="KW-0732">Signal</keyword>
<comment type="caution">
    <text evidence="3">The sequence shown here is derived from an EMBL/GenBank/DDBJ whole genome shotgun (WGS) entry which is preliminary data.</text>
</comment>
<protein>
    <submittedName>
        <fullName evidence="3">PEP-CTERM sorting domain-containing protein</fullName>
    </submittedName>
</protein>
<name>A0ABW5E4G2_9BACT</name>
<dbReference type="Pfam" id="PF07589">
    <property type="entry name" value="PEP-CTERM"/>
    <property type="match status" value="1"/>
</dbReference>
<keyword evidence="4" id="KW-1185">Reference proteome</keyword>
<dbReference type="RefSeq" id="WP_377093900.1">
    <property type="nucleotide sequence ID" value="NZ_JBHSJM010000001.1"/>
</dbReference>
<sequence>MKKILKTPISSVLALSFLAVVQAGAAVLIQDDFNDNSLNSSIWTVDTDNSAHTRALDGVISEVNGQMEFNGRPRLLTTTAINPDDYAGGIMITGQIEFASPDDVFQIVTRTDNTKVTSGPARFYAELATGVSFSLNANGTSSVPTIVNRGGFTLDALVTTGDALDFDTNSILDFVIIDNGAGGLSFTVTDQGSGDSATTTTSITGGTAVGNLIAFYNRESQIADTMLSNLDNVTISSVPEPSSAFLLGLSGVALMIRRRRG</sequence>
<feature type="domain" description="Ice-binding protein C-terminal" evidence="2">
    <location>
        <begin position="237"/>
        <end position="259"/>
    </location>
</feature>
<organism evidence="3 4">
    <name type="scientific">Rubritalea spongiae</name>
    <dbReference type="NCBI Taxonomy" id="430797"/>
    <lineage>
        <taxon>Bacteria</taxon>
        <taxon>Pseudomonadati</taxon>
        <taxon>Verrucomicrobiota</taxon>
        <taxon>Verrucomicrobiia</taxon>
        <taxon>Verrucomicrobiales</taxon>
        <taxon>Rubritaleaceae</taxon>
        <taxon>Rubritalea</taxon>
    </lineage>
</organism>
<evidence type="ECO:0000259" key="2">
    <source>
        <dbReference type="Pfam" id="PF07589"/>
    </source>
</evidence>
<reference evidence="4" key="1">
    <citation type="journal article" date="2019" name="Int. J. Syst. Evol. Microbiol.">
        <title>The Global Catalogue of Microorganisms (GCM) 10K type strain sequencing project: providing services to taxonomists for standard genome sequencing and annotation.</title>
        <authorList>
            <consortium name="The Broad Institute Genomics Platform"/>
            <consortium name="The Broad Institute Genome Sequencing Center for Infectious Disease"/>
            <person name="Wu L."/>
            <person name="Ma J."/>
        </authorList>
    </citation>
    <scope>NUCLEOTIDE SEQUENCE [LARGE SCALE GENOMIC DNA]</scope>
    <source>
        <strain evidence="4">JCM 16545</strain>
    </source>
</reference>
<accession>A0ABW5E4G2</accession>
<dbReference type="InterPro" id="IPR013424">
    <property type="entry name" value="Ice-binding_C"/>
</dbReference>
<dbReference type="NCBIfam" id="TIGR02595">
    <property type="entry name" value="PEP_CTERM"/>
    <property type="match status" value="1"/>
</dbReference>
<gene>
    <name evidence="3" type="ORF">ACFSQZ_12605</name>
</gene>
<feature type="signal peptide" evidence="1">
    <location>
        <begin position="1"/>
        <end position="25"/>
    </location>
</feature>
<dbReference type="EMBL" id="JBHUJC010000041">
    <property type="protein sequence ID" value="MFD2277314.1"/>
    <property type="molecule type" value="Genomic_DNA"/>
</dbReference>
<evidence type="ECO:0000313" key="3">
    <source>
        <dbReference type="EMBL" id="MFD2277314.1"/>
    </source>
</evidence>
<evidence type="ECO:0000313" key="4">
    <source>
        <dbReference type="Proteomes" id="UP001597297"/>
    </source>
</evidence>
<dbReference type="Proteomes" id="UP001597297">
    <property type="component" value="Unassembled WGS sequence"/>
</dbReference>
<evidence type="ECO:0000256" key="1">
    <source>
        <dbReference type="SAM" id="SignalP"/>
    </source>
</evidence>
<feature type="chain" id="PRO_5047305793" evidence="1">
    <location>
        <begin position="26"/>
        <end position="261"/>
    </location>
</feature>